<feature type="transmembrane region" description="Helical" evidence="6">
    <location>
        <begin position="12"/>
        <end position="31"/>
    </location>
</feature>
<gene>
    <name evidence="8" type="ORF">RGQ29_022745</name>
</gene>
<accession>A0AAN7ITB1</accession>
<name>A0AAN7ITB1_QUERU</name>
<dbReference type="PANTHER" id="PTHR31218">
    <property type="entry name" value="WAT1-RELATED PROTEIN"/>
    <property type="match status" value="1"/>
</dbReference>
<evidence type="ECO:0000313" key="8">
    <source>
        <dbReference type="EMBL" id="KAK4585206.1"/>
    </source>
</evidence>
<feature type="transmembrane region" description="Helical" evidence="6">
    <location>
        <begin position="261"/>
        <end position="281"/>
    </location>
</feature>
<feature type="domain" description="EamA" evidence="7">
    <location>
        <begin position="19"/>
        <end position="128"/>
    </location>
</feature>
<proteinExistence type="inferred from homology"/>
<evidence type="ECO:0000256" key="3">
    <source>
        <dbReference type="ARBA" id="ARBA00022692"/>
    </source>
</evidence>
<evidence type="ECO:0000256" key="5">
    <source>
        <dbReference type="ARBA" id="ARBA00023136"/>
    </source>
</evidence>
<feature type="transmembrane region" description="Helical" evidence="6">
    <location>
        <begin position="211"/>
        <end position="229"/>
    </location>
</feature>
<feature type="domain" description="EamA" evidence="7">
    <location>
        <begin position="142"/>
        <end position="280"/>
    </location>
</feature>
<dbReference type="Proteomes" id="UP001324115">
    <property type="component" value="Unassembled WGS sequence"/>
</dbReference>
<dbReference type="InterPro" id="IPR000620">
    <property type="entry name" value="EamA_dom"/>
</dbReference>
<keyword evidence="3 6" id="KW-0812">Transmembrane</keyword>
<keyword evidence="5 6" id="KW-0472">Membrane</keyword>
<organism evidence="8 9">
    <name type="scientific">Quercus rubra</name>
    <name type="common">Northern red oak</name>
    <name type="synonym">Quercus borealis</name>
    <dbReference type="NCBI Taxonomy" id="3512"/>
    <lineage>
        <taxon>Eukaryota</taxon>
        <taxon>Viridiplantae</taxon>
        <taxon>Streptophyta</taxon>
        <taxon>Embryophyta</taxon>
        <taxon>Tracheophyta</taxon>
        <taxon>Spermatophyta</taxon>
        <taxon>Magnoliopsida</taxon>
        <taxon>eudicotyledons</taxon>
        <taxon>Gunneridae</taxon>
        <taxon>Pentapetalae</taxon>
        <taxon>rosids</taxon>
        <taxon>fabids</taxon>
        <taxon>Fagales</taxon>
        <taxon>Fagaceae</taxon>
        <taxon>Quercus</taxon>
    </lineage>
</organism>
<feature type="transmembrane region" description="Helical" evidence="6">
    <location>
        <begin position="172"/>
        <end position="191"/>
    </location>
</feature>
<dbReference type="AlphaFoldDB" id="A0AAN7ITB1"/>
<dbReference type="Pfam" id="PF00892">
    <property type="entry name" value="EamA"/>
    <property type="match status" value="2"/>
</dbReference>
<protein>
    <recommendedName>
        <fullName evidence="6">WAT1-related protein</fullName>
    </recommendedName>
</protein>
<sequence>MAMVPERAMLHLVMTAWQFGYAGNHIILRAALNMGVSKLVFPLYRNIIALFALAPFAYFLEKKDRPPLTTKFLVQFFLLGFVGITCNQGLYLLGLDNTSPTFASATENIVPAVTFLMAVVLRIEQIHLNRKDGDAKGKNWTLGCIYLIVHCLCWSGWIVVQAPLLKKYPAQLSVTSYSCFFSTLQFLVIAASFERDLQAWQVHSDGELFSIFYTGVVASALSFAAQTWVIDRAGPVFVSVYLPVQTLLVAVMASVVLGEEFYLGGVIGAVLIVVGLYLVVWGKNEESTFAKENLAIPSMSERTSSSKSPLIQPLLRCQCENGDS</sequence>
<feature type="transmembrane region" description="Helical" evidence="6">
    <location>
        <begin position="236"/>
        <end position="255"/>
    </location>
</feature>
<keyword evidence="9" id="KW-1185">Reference proteome</keyword>
<evidence type="ECO:0000256" key="2">
    <source>
        <dbReference type="ARBA" id="ARBA00007635"/>
    </source>
</evidence>
<dbReference type="GO" id="GO:0016020">
    <property type="term" value="C:membrane"/>
    <property type="evidence" value="ECO:0007669"/>
    <property type="project" value="UniProtKB-SubCell"/>
</dbReference>
<evidence type="ECO:0000256" key="1">
    <source>
        <dbReference type="ARBA" id="ARBA00004141"/>
    </source>
</evidence>
<comment type="subcellular location">
    <subcellularLocation>
        <location evidence="1 6">Membrane</location>
        <topology evidence="1 6">Multi-pass membrane protein</topology>
    </subcellularLocation>
</comment>
<comment type="caution">
    <text evidence="8">The sequence shown here is derived from an EMBL/GenBank/DDBJ whole genome shotgun (WGS) entry which is preliminary data.</text>
</comment>
<evidence type="ECO:0000256" key="4">
    <source>
        <dbReference type="ARBA" id="ARBA00022989"/>
    </source>
</evidence>
<dbReference type="GO" id="GO:0022857">
    <property type="term" value="F:transmembrane transporter activity"/>
    <property type="evidence" value="ECO:0007669"/>
    <property type="project" value="InterPro"/>
</dbReference>
<dbReference type="InterPro" id="IPR037185">
    <property type="entry name" value="EmrE-like"/>
</dbReference>
<comment type="similarity">
    <text evidence="2 6">Belongs to the drug/metabolite transporter (DMT) superfamily. Plant drug/metabolite exporter (P-DME) (TC 2.A.7.4) family.</text>
</comment>
<dbReference type="InterPro" id="IPR030184">
    <property type="entry name" value="WAT1-related"/>
</dbReference>
<keyword evidence="4 6" id="KW-1133">Transmembrane helix</keyword>
<feature type="transmembrane region" description="Helical" evidence="6">
    <location>
        <begin position="140"/>
        <end position="160"/>
    </location>
</feature>
<dbReference type="SUPFAM" id="SSF103481">
    <property type="entry name" value="Multidrug resistance efflux transporter EmrE"/>
    <property type="match status" value="2"/>
</dbReference>
<evidence type="ECO:0000313" key="9">
    <source>
        <dbReference type="Proteomes" id="UP001324115"/>
    </source>
</evidence>
<feature type="transmembrane region" description="Helical" evidence="6">
    <location>
        <begin position="72"/>
        <end position="93"/>
    </location>
</feature>
<reference evidence="8 9" key="1">
    <citation type="journal article" date="2023" name="G3 (Bethesda)">
        <title>A haplotype-resolved chromosome-scale genome for Quercus rubra L. provides insights into the genetics of adaptive traits for red oak species.</title>
        <authorList>
            <person name="Kapoor B."/>
            <person name="Jenkins J."/>
            <person name="Schmutz J."/>
            <person name="Zhebentyayeva T."/>
            <person name="Kuelheim C."/>
            <person name="Coggeshall M."/>
            <person name="Heim C."/>
            <person name="Lasky J.R."/>
            <person name="Leites L."/>
            <person name="Islam-Faridi N."/>
            <person name="Romero-Severson J."/>
            <person name="DeLeo V.L."/>
            <person name="Lucas S.M."/>
            <person name="Lazic D."/>
            <person name="Gailing O."/>
            <person name="Carlson J."/>
            <person name="Staton M."/>
        </authorList>
    </citation>
    <scope>NUCLEOTIDE SEQUENCE [LARGE SCALE GENOMIC DNA]</scope>
    <source>
        <strain evidence="8">Pseudo-F2</strain>
    </source>
</reference>
<feature type="transmembrane region" description="Helical" evidence="6">
    <location>
        <begin position="43"/>
        <end position="60"/>
    </location>
</feature>
<dbReference type="EMBL" id="JAXUIC010000006">
    <property type="protein sequence ID" value="KAK4585206.1"/>
    <property type="molecule type" value="Genomic_DNA"/>
</dbReference>
<evidence type="ECO:0000256" key="6">
    <source>
        <dbReference type="RuleBase" id="RU363077"/>
    </source>
</evidence>
<evidence type="ECO:0000259" key="7">
    <source>
        <dbReference type="Pfam" id="PF00892"/>
    </source>
</evidence>